<keyword evidence="3" id="KW-0716">Sensory transduction</keyword>
<evidence type="ECO:0000256" key="1">
    <source>
        <dbReference type="ARBA" id="ARBA00004651"/>
    </source>
</evidence>
<evidence type="ECO:0000256" key="5">
    <source>
        <dbReference type="ARBA" id="ARBA00022725"/>
    </source>
</evidence>
<keyword evidence="2" id="KW-1003">Cell membrane</keyword>
<keyword evidence="6 10" id="KW-1133">Transmembrane helix</keyword>
<name>A0ABM1NKF2_NICVS</name>
<evidence type="ECO:0000313" key="12">
    <source>
        <dbReference type="RefSeq" id="XP_017787302.1"/>
    </source>
</evidence>
<comment type="subcellular location">
    <subcellularLocation>
        <location evidence="1">Cell membrane</location>
        <topology evidence="1">Multi-pass membrane protein</topology>
    </subcellularLocation>
</comment>
<keyword evidence="9" id="KW-0807">Transducer</keyword>
<dbReference type="PANTHER" id="PTHR21137">
    <property type="entry name" value="ODORANT RECEPTOR"/>
    <property type="match status" value="1"/>
</dbReference>
<proteinExistence type="predicted"/>
<feature type="transmembrane region" description="Helical" evidence="10">
    <location>
        <begin position="12"/>
        <end position="33"/>
    </location>
</feature>
<keyword evidence="5" id="KW-0552">Olfaction</keyword>
<evidence type="ECO:0000256" key="7">
    <source>
        <dbReference type="ARBA" id="ARBA00023136"/>
    </source>
</evidence>
<dbReference type="Proteomes" id="UP000695000">
    <property type="component" value="Unplaced"/>
</dbReference>
<evidence type="ECO:0000256" key="3">
    <source>
        <dbReference type="ARBA" id="ARBA00022606"/>
    </source>
</evidence>
<evidence type="ECO:0000256" key="6">
    <source>
        <dbReference type="ARBA" id="ARBA00022989"/>
    </source>
</evidence>
<dbReference type="GeneID" id="108570008"/>
<evidence type="ECO:0000256" key="4">
    <source>
        <dbReference type="ARBA" id="ARBA00022692"/>
    </source>
</evidence>
<protein>
    <submittedName>
        <fullName evidence="12">Odorant receptor 42a-like</fullName>
    </submittedName>
</protein>
<dbReference type="Pfam" id="PF02949">
    <property type="entry name" value="7tm_6"/>
    <property type="match status" value="1"/>
</dbReference>
<keyword evidence="8" id="KW-0675">Receptor</keyword>
<keyword evidence="7 10" id="KW-0472">Membrane</keyword>
<sequence>MLRYTIIDLNTFIDHAGMLLIHMAGSLKIYMMITKRNMLKRIMKTLQSEDFQYEDYEDFQPGNIIAQHSKQSELMCKMFLFLGAMVPISNQEPLFSSIAYSQIQFAMGVLFQFGMYCVFGNEVTFMALSVTDGIYSSNWYYSTKSTKTTMLINMQRLQKPIYFSVGKFSPLTLSTYLTIIKGSYSYYTFLSSKN</sequence>
<evidence type="ECO:0000256" key="10">
    <source>
        <dbReference type="SAM" id="Phobius"/>
    </source>
</evidence>
<dbReference type="PANTHER" id="PTHR21137:SF35">
    <property type="entry name" value="ODORANT RECEPTOR 19A-RELATED"/>
    <property type="match status" value="1"/>
</dbReference>
<reference evidence="12" key="1">
    <citation type="submission" date="2025-08" db="UniProtKB">
        <authorList>
            <consortium name="RefSeq"/>
        </authorList>
    </citation>
    <scope>IDENTIFICATION</scope>
    <source>
        <tissue evidence="12">Whole Larva</tissue>
    </source>
</reference>
<keyword evidence="4 10" id="KW-0812">Transmembrane</keyword>
<accession>A0ABM1NKF2</accession>
<evidence type="ECO:0000256" key="9">
    <source>
        <dbReference type="ARBA" id="ARBA00023224"/>
    </source>
</evidence>
<evidence type="ECO:0000256" key="2">
    <source>
        <dbReference type="ARBA" id="ARBA00022475"/>
    </source>
</evidence>
<evidence type="ECO:0000256" key="8">
    <source>
        <dbReference type="ARBA" id="ARBA00023170"/>
    </source>
</evidence>
<gene>
    <name evidence="12" type="primary">LOC108570008</name>
</gene>
<dbReference type="InterPro" id="IPR004117">
    <property type="entry name" value="7tm6_olfct_rcpt"/>
</dbReference>
<dbReference type="RefSeq" id="XP_017787302.1">
    <property type="nucleotide sequence ID" value="XM_017931813.1"/>
</dbReference>
<organism evidence="11 12">
    <name type="scientific">Nicrophorus vespilloides</name>
    <name type="common">Boreal carrion beetle</name>
    <dbReference type="NCBI Taxonomy" id="110193"/>
    <lineage>
        <taxon>Eukaryota</taxon>
        <taxon>Metazoa</taxon>
        <taxon>Ecdysozoa</taxon>
        <taxon>Arthropoda</taxon>
        <taxon>Hexapoda</taxon>
        <taxon>Insecta</taxon>
        <taxon>Pterygota</taxon>
        <taxon>Neoptera</taxon>
        <taxon>Endopterygota</taxon>
        <taxon>Coleoptera</taxon>
        <taxon>Polyphaga</taxon>
        <taxon>Staphyliniformia</taxon>
        <taxon>Silphidae</taxon>
        <taxon>Nicrophorinae</taxon>
        <taxon>Nicrophorus</taxon>
    </lineage>
</organism>
<evidence type="ECO:0000313" key="11">
    <source>
        <dbReference type="Proteomes" id="UP000695000"/>
    </source>
</evidence>
<keyword evidence="11" id="KW-1185">Reference proteome</keyword>